<dbReference type="InterPro" id="IPR011009">
    <property type="entry name" value="Kinase-like_dom_sf"/>
</dbReference>
<dbReference type="PROSITE" id="PS00108">
    <property type="entry name" value="PROTEIN_KINASE_ST"/>
    <property type="match status" value="1"/>
</dbReference>
<dbReference type="GO" id="GO:0004674">
    <property type="term" value="F:protein serine/threonine kinase activity"/>
    <property type="evidence" value="ECO:0007669"/>
    <property type="project" value="TreeGrafter"/>
</dbReference>
<dbReference type="OrthoDB" id="4062651at2759"/>
<organism evidence="2 3">
    <name type="scientific">Diacronema lutheri</name>
    <name type="common">Unicellular marine alga</name>
    <name type="synonym">Monochrysis lutheri</name>
    <dbReference type="NCBI Taxonomy" id="2081491"/>
    <lineage>
        <taxon>Eukaryota</taxon>
        <taxon>Haptista</taxon>
        <taxon>Haptophyta</taxon>
        <taxon>Pavlovophyceae</taxon>
        <taxon>Pavlovales</taxon>
        <taxon>Pavlovaceae</taxon>
        <taxon>Diacronema</taxon>
    </lineage>
</organism>
<evidence type="ECO:0000313" key="3">
    <source>
        <dbReference type="Proteomes" id="UP000751190"/>
    </source>
</evidence>
<feature type="domain" description="Protein kinase" evidence="1">
    <location>
        <begin position="45"/>
        <end position="396"/>
    </location>
</feature>
<dbReference type="Gene3D" id="1.10.510.10">
    <property type="entry name" value="Transferase(Phosphotransferase) domain 1"/>
    <property type="match status" value="1"/>
</dbReference>
<dbReference type="Pfam" id="PF00069">
    <property type="entry name" value="Pkinase"/>
    <property type="match status" value="1"/>
</dbReference>
<protein>
    <recommendedName>
        <fullName evidence="1">Protein kinase domain-containing protein</fullName>
    </recommendedName>
</protein>
<dbReference type="Proteomes" id="UP000751190">
    <property type="component" value="Unassembled WGS sequence"/>
</dbReference>
<dbReference type="AlphaFoldDB" id="A0A8J5Y3G9"/>
<evidence type="ECO:0000313" key="2">
    <source>
        <dbReference type="EMBL" id="KAG8470845.1"/>
    </source>
</evidence>
<dbReference type="GO" id="GO:0005524">
    <property type="term" value="F:ATP binding"/>
    <property type="evidence" value="ECO:0007669"/>
    <property type="project" value="InterPro"/>
</dbReference>
<dbReference type="SMART" id="SM00220">
    <property type="entry name" value="S_TKc"/>
    <property type="match status" value="1"/>
</dbReference>
<comment type="caution">
    <text evidence="2">The sequence shown here is derived from an EMBL/GenBank/DDBJ whole genome shotgun (WGS) entry which is preliminary data.</text>
</comment>
<dbReference type="PROSITE" id="PS50011">
    <property type="entry name" value="PROTEIN_KINASE_DOM"/>
    <property type="match status" value="1"/>
</dbReference>
<dbReference type="InterPro" id="IPR051681">
    <property type="entry name" value="Ser/Thr_Kinases-Pseudokinases"/>
</dbReference>
<sequence>MQDLSRLEHLCALKQQLDTSSHETPSAKSLRALALTLNLIDAAHLKRIRCVGTGAFADVDMCSLVNNDFATPTDSAAPLSTASSRVKRRARGLTVPMPFRRSSEPTIDSAAGLRSGALRSLVVVKYAKAQETLEPFSLAPDERKAITLPASVAINLHAEAVLLHSLRHDNIVSVLGVTELEHPVSHKCVLGIVQEFLPGGTLLHRITAGKYSQHAALGWLVDIARALRFLHEGAGIGIPIAHRDIKPENVLIDEHGRAKLVDFGLFRFIHAAQPTGSAAKLLPVGVRALRAAITTGQTGSNRYMAPENFRNAEYTHKVDVFSFAVVAWEVLMRKRAYADLYLTADQVAEGVATRGLRPPLPLSWPRQQSTLLAAMWAAEASDRPELAFVLKALEELQEAALAKAAKPPSLVTSAIARFRRSSA</sequence>
<proteinExistence type="predicted"/>
<gene>
    <name evidence="2" type="ORF">KFE25_009266</name>
</gene>
<dbReference type="PANTHER" id="PTHR44329:SF289">
    <property type="entry name" value="SERINE_THREONINE-PROTEIN KINASE VIK"/>
    <property type="match status" value="1"/>
</dbReference>
<dbReference type="InterPro" id="IPR000719">
    <property type="entry name" value="Prot_kinase_dom"/>
</dbReference>
<reference evidence="2" key="1">
    <citation type="submission" date="2021-05" db="EMBL/GenBank/DDBJ databases">
        <title>The genome of the haptophyte Pavlova lutheri (Diacronema luteri, Pavlovales) - a model for lipid biosynthesis in eukaryotic algae.</title>
        <authorList>
            <person name="Hulatt C.J."/>
            <person name="Posewitz M.C."/>
        </authorList>
    </citation>
    <scope>NUCLEOTIDE SEQUENCE</scope>
    <source>
        <strain evidence="2">NIVA-4/92</strain>
    </source>
</reference>
<evidence type="ECO:0000259" key="1">
    <source>
        <dbReference type="PROSITE" id="PS50011"/>
    </source>
</evidence>
<keyword evidence="3" id="KW-1185">Reference proteome</keyword>
<dbReference type="InterPro" id="IPR008271">
    <property type="entry name" value="Ser/Thr_kinase_AS"/>
</dbReference>
<name>A0A8J5Y3G9_DIALT</name>
<accession>A0A8J5Y3G9</accession>
<dbReference type="PANTHER" id="PTHR44329">
    <property type="entry name" value="SERINE/THREONINE-PROTEIN KINASE TNNI3K-RELATED"/>
    <property type="match status" value="1"/>
</dbReference>
<dbReference type="EMBL" id="JAGTXO010000001">
    <property type="protein sequence ID" value="KAG8470845.1"/>
    <property type="molecule type" value="Genomic_DNA"/>
</dbReference>
<dbReference type="SUPFAM" id="SSF56112">
    <property type="entry name" value="Protein kinase-like (PK-like)"/>
    <property type="match status" value="1"/>
</dbReference>